<evidence type="ECO:0000313" key="4">
    <source>
        <dbReference type="EMBL" id="AET50668.1"/>
    </source>
</evidence>
<dbReference type="PANTHER" id="PTHR21349">
    <property type="entry name" value="50S RIBOSOMAL PROTEIN L21"/>
    <property type="match status" value="1"/>
</dbReference>
<proteinExistence type="evidence at transcript level"/>
<dbReference type="InterPro" id="IPR028909">
    <property type="entry name" value="bL21-like"/>
</dbReference>
<reference evidence="4" key="1">
    <citation type="journal article" date="2012" name="BMC Genomics">
        <title>Characterisation of full-length cDNA sequences provides insights into the Eimeria tenella transcriptome.</title>
        <authorList>
            <person name="Amiruddin N."/>
            <person name="Lee X.W."/>
            <person name="Blake D.P."/>
            <person name="Suzuki Y."/>
            <person name="Tay Y.L."/>
            <person name="Lim L.S."/>
            <person name="Tomley F.M."/>
            <person name="Watanabe J."/>
            <person name="Sugimoto C."/>
            <person name="Wan K.L."/>
        </authorList>
    </citation>
    <scope>NUCLEOTIDE SEQUENCE</scope>
    <source>
        <strain evidence="4">Houghton</strain>
    </source>
</reference>
<accession>H9B9K8</accession>
<dbReference type="Pfam" id="PF00829">
    <property type="entry name" value="Ribosomal_L21p"/>
    <property type="match status" value="1"/>
</dbReference>
<dbReference type="SUPFAM" id="SSF141091">
    <property type="entry name" value="L21p-like"/>
    <property type="match status" value="1"/>
</dbReference>
<dbReference type="GO" id="GO:0003735">
    <property type="term" value="F:structural constituent of ribosome"/>
    <property type="evidence" value="ECO:0007669"/>
    <property type="project" value="TreeGrafter"/>
</dbReference>
<dbReference type="PANTHER" id="PTHR21349:SF0">
    <property type="entry name" value="LARGE RIBOSOMAL SUBUNIT PROTEIN BL21M"/>
    <property type="match status" value="1"/>
</dbReference>
<protein>
    <recommendedName>
        <fullName evidence="2">Large ribosomal subunit protein bL21m</fullName>
    </recommendedName>
</protein>
<evidence type="ECO:0000256" key="3">
    <source>
        <dbReference type="SAM" id="MobiDB-lite"/>
    </source>
</evidence>
<dbReference type="GO" id="GO:0005762">
    <property type="term" value="C:mitochondrial large ribosomal subunit"/>
    <property type="evidence" value="ECO:0007669"/>
    <property type="project" value="TreeGrafter"/>
</dbReference>
<feature type="region of interest" description="Disordered" evidence="3">
    <location>
        <begin position="204"/>
        <end position="268"/>
    </location>
</feature>
<dbReference type="EMBL" id="JN987445">
    <property type="protein sequence ID" value="AET50668.1"/>
    <property type="molecule type" value="mRNA"/>
</dbReference>
<name>H9B9K8_EIMTE</name>
<comment type="similarity">
    <text evidence="1">Belongs to the bacterial ribosomal protein bL21 family.</text>
</comment>
<sequence>MLLSRSAATIRSCACVRPRLPFALAHSNVRQPPELQQQQHLRVFQSPWQHIARGNRAVACSVLDQTRGYGQRLSCDPCSLRPGTHMALSGSYRHITFHPQRKVVGHHLEIIAGKHRRRRLLPPKVPLHPSAAAAAVAAERAAPGVITPAAPQQDLTLFEAYKDLQLRWKRTTRQSRKKFSIARKWRQRLACRPQPEPKWLLFLHPQMGKGATEGPRDQKIGRRRAAVPQQPDSEHPTQTHEQAREHSGLQQGNQIEDGQEEKEQRPVGQQQVIAPAENLGAFQRFQGTHSERPSFRLSYDPKEIFCVFKSSASAQHKVTVGDLVQTEKLHRKQAGDKVVFGTVLIAGTREWTVLGKPTVPFVRVKGVIEQQTLCGETLSFRYKKTRRSSRFLRIRHWVTMIRIEEIEVDVQMKEDPPIQRPKRLLDLWANRWLYPEELEGIRTDANGRPLVEAIYNGEEHQQGTYHRRGLAACYRWLPDPKATHWKR</sequence>
<dbReference type="VEuPathDB" id="ToxoDB:ETH_00001775"/>
<dbReference type="InterPro" id="IPR036164">
    <property type="entry name" value="bL21-like_sf"/>
</dbReference>
<evidence type="ECO:0000256" key="2">
    <source>
        <dbReference type="ARBA" id="ARBA00044129"/>
    </source>
</evidence>
<dbReference type="AlphaFoldDB" id="H9B9K8"/>
<feature type="compositionally biased region" description="Basic and acidic residues" evidence="3">
    <location>
        <begin position="232"/>
        <end position="247"/>
    </location>
</feature>
<organism evidence="4">
    <name type="scientific">Eimeria tenella</name>
    <name type="common">Coccidian parasite</name>
    <dbReference type="NCBI Taxonomy" id="5802"/>
    <lineage>
        <taxon>Eukaryota</taxon>
        <taxon>Sar</taxon>
        <taxon>Alveolata</taxon>
        <taxon>Apicomplexa</taxon>
        <taxon>Conoidasida</taxon>
        <taxon>Coccidia</taxon>
        <taxon>Eucoccidiorida</taxon>
        <taxon>Eimeriorina</taxon>
        <taxon>Eimeriidae</taxon>
        <taxon>Eimeria</taxon>
    </lineage>
</organism>
<evidence type="ECO:0000256" key="1">
    <source>
        <dbReference type="ARBA" id="ARBA00008563"/>
    </source>
</evidence>
<dbReference type="VEuPathDB" id="ToxoDB:ETH2_1406900"/>